<evidence type="ECO:0000313" key="8">
    <source>
        <dbReference type="EMBL" id="MCP8939528.1"/>
    </source>
</evidence>
<feature type="transmembrane region" description="Helical" evidence="7">
    <location>
        <begin position="16"/>
        <end position="36"/>
    </location>
</feature>
<dbReference type="PANTHER" id="PTHR30065:SF1">
    <property type="entry name" value="SURFACE PRESENTATION OF ANTIGENS PROTEIN SPAR"/>
    <property type="match status" value="1"/>
</dbReference>
<dbReference type="PRINTS" id="PR00953">
    <property type="entry name" value="TYPE3IMRPROT"/>
</dbReference>
<feature type="transmembrane region" description="Helical" evidence="7">
    <location>
        <begin position="138"/>
        <end position="159"/>
    </location>
</feature>
<comment type="caution">
    <text evidence="8">The sequence shown here is derived from an EMBL/GenBank/DDBJ whole genome shotgun (WGS) entry which is preliminary data.</text>
</comment>
<reference evidence="8 9" key="1">
    <citation type="submission" date="2022-07" db="EMBL/GenBank/DDBJ databases">
        <authorList>
            <person name="Li W.-J."/>
            <person name="Deng Q.-Q."/>
        </authorList>
    </citation>
    <scope>NUCLEOTIDE SEQUENCE [LARGE SCALE GENOMIC DNA]</scope>
    <source>
        <strain evidence="8 9">SYSU M60028</strain>
    </source>
</reference>
<feature type="transmembrane region" description="Helical" evidence="7">
    <location>
        <begin position="88"/>
        <end position="107"/>
    </location>
</feature>
<dbReference type="PANTHER" id="PTHR30065">
    <property type="entry name" value="FLAGELLAR BIOSYNTHETIC PROTEIN FLIR"/>
    <property type="match status" value="1"/>
</dbReference>
<keyword evidence="4 7" id="KW-0812">Transmembrane</keyword>
<keyword evidence="5 7" id="KW-1133">Transmembrane helix</keyword>
<evidence type="ECO:0000256" key="4">
    <source>
        <dbReference type="ARBA" id="ARBA00022692"/>
    </source>
</evidence>
<dbReference type="InterPro" id="IPR006304">
    <property type="entry name" value="T3SS_SpaR/YscT"/>
</dbReference>
<evidence type="ECO:0000256" key="1">
    <source>
        <dbReference type="ARBA" id="ARBA00004651"/>
    </source>
</evidence>
<evidence type="ECO:0000313" key="9">
    <source>
        <dbReference type="Proteomes" id="UP001205890"/>
    </source>
</evidence>
<keyword evidence="9" id="KW-1185">Reference proteome</keyword>
<evidence type="ECO:0000256" key="2">
    <source>
        <dbReference type="ARBA" id="ARBA00009772"/>
    </source>
</evidence>
<keyword evidence="6 7" id="KW-0472">Membrane</keyword>
<comment type="subcellular location">
    <subcellularLocation>
        <location evidence="1 7">Cell membrane</location>
        <topology evidence="1 7">Multi-pass membrane protein</topology>
    </subcellularLocation>
</comment>
<gene>
    <name evidence="8" type="primary">sctT</name>
    <name evidence="8" type="ORF">NK718_13460</name>
</gene>
<evidence type="ECO:0000256" key="3">
    <source>
        <dbReference type="ARBA" id="ARBA00022475"/>
    </source>
</evidence>
<keyword evidence="3 7" id="KW-1003">Cell membrane</keyword>
<dbReference type="NCBIfam" id="TIGR01401">
    <property type="entry name" value="fliR_like_III"/>
    <property type="match status" value="1"/>
</dbReference>
<feature type="transmembrane region" description="Helical" evidence="7">
    <location>
        <begin position="220"/>
        <end position="244"/>
    </location>
</feature>
<evidence type="ECO:0000256" key="6">
    <source>
        <dbReference type="ARBA" id="ARBA00023136"/>
    </source>
</evidence>
<sequence length="275" mass="29295">MLEPVRALLSLFDREWMAFLITLPRLYGFLAGSQVFAPTAVPRLARTAVVFVLAIPAAPVHFEAAAALKGHPFLLAAHFGKDYAIGLLLGYLIGWIVWTVGGAGALIDNQRGAAIASSIDPLLGQESSPLGLLFSQAFVTYIMATGAFLGMLGVAYGSFRLWPAGRAMPILGPETPALVLQIFDAGMAMILLLAGPIVAAMFIAEFALALVSRFAPQIQVFVVAMPIKSGIAALMLVFYCSYLLPFATRKLIDQQGAIAGYFRLIDARSPPGPAR</sequence>
<comment type="similarity">
    <text evidence="2 7">Belongs to the FliR/MopE/SpaR family.</text>
</comment>
<dbReference type="Proteomes" id="UP001205890">
    <property type="component" value="Unassembled WGS sequence"/>
</dbReference>
<dbReference type="InterPro" id="IPR002010">
    <property type="entry name" value="T3SS_IM_R"/>
</dbReference>
<organism evidence="8 9">
    <name type="scientific">Alsobacter ponti</name>
    <dbReference type="NCBI Taxonomy" id="2962936"/>
    <lineage>
        <taxon>Bacteria</taxon>
        <taxon>Pseudomonadati</taxon>
        <taxon>Pseudomonadota</taxon>
        <taxon>Alphaproteobacteria</taxon>
        <taxon>Hyphomicrobiales</taxon>
        <taxon>Alsobacteraceae</taxon>
        <taxon>Alsobacter</taxon>
    </lineage>
</organism>
<evidence type="ECO:0000256" key="5">
    <source>
        <dbReference type="ARBA" id="ARBA00022989"/>
    </source>
</evidence>
<protein>
    <submittedName>
        <fullName evidence="8">Type III secretion system export apparatus subunit SctT</fullName>
    </submittedName>
</protein>
<name>A0ABT1LH07_9HYPH</name>
<proteinExistence type="inferred from homology"/>
<dbReference type="EMBL" id="JANCLU010000012">
    <property type="protein sequence ID" value="MCP8939528.1"/>
    <property type="molecule type" value="Genomic_DNA"/>
</dbReference>
<feature type="transmembrane region" description="Helical" evidence="7">
    <location>
        <begin position="179"/>
        <end position="208"/>
    </location>
</feature>
<accession>A0ABT1LH07</accession>
<dbReference type="Pfam" id="PF01311">
    <property type="entry name" value="Bac_export_1"/>
    <property type="match status" value="1"/>
</dbReference>
<dbReference type="RefSeq" id="WP_254743181.1">
    <property type="nucleotide sequence ID" value="NZ_JANCLU010000012.1"/>
</dbReference>
<evidence type="ECO:0000256" key="7">
    <source>
        <dbReference type="RuleBase" id="RU362072"/>
    </source>
</evidence>